<evidence type="ECO:0000256" key="1">
    <source>
        <dbReference type="SAM" id="Phobius"/>
    </source>
</evidence>
<sequence>MKNTKKLVLSALFLAIGLILPFITMQIPAVGKMLCPMHIPVLLCGFIVGWPYGLLVGFITPLLRSVLFGMPMLVPNAVCMAFELAAYGFVAGILSQKMRKDMKSLYIALVAAMLVGRVVWGLVSAIVYTLMGAGFTWKLFFMGGFVNAIPGILIQLILIPLLVNRLYAAGVTGAACEGER</sequence>
<evidence type="ECO:0000313" key="2">
    <source>
        <dbReference type="EMBL" id="RHD05101.1"/>
    </source>
</evidence>
<dbReference type="Gene3D" id="1.10.1760.20">
    <property type="match status" value="1"/>
</dbReference>
<dbReference type="EMBL" id="QSIQ01000004">
    <property type="protein sequence ID" value="RHD05101.1"/>
    <property type="molecule type" value="Genomic_DNA"/>
</dbReference>
<keyword evidence="1" id="KW-1133">Transmembrane helix</keyword>
<dbReference type="Proteomes" id="UP000266391">
    <property type="component" value="Unassembled WGS sequence"/>
</dbReference>
<accession>A0A396AGN1</accession>
<dbReference type="GO" id="GO:0022857">
    <property type="term" value="F:transmembrane transporter activity"/>
    <property type="evidence" value="ECO:0007669"/>
    <property type="project" value="InterPro"/>
</dbReference>
<dbReference type="RefSeq" id="WP_118092262.1">
    <property type="nucleotide sequence ID" value="NZ_QSIQ01000004.1"/>
</dbReference>
<proteinExistence type="predicted"/>
<comment type="caution">
    <text evidence="2">The sequence shown here is derived from an EMBL/GenBank/DDBJ whole genome shotgun (WGS) entry which is preliminary data.</text>
</comment>
<keyword evidence="1" id="KW-0472">Membrane</keyword>
<feature type="transmembrane region" description="Helical" evidence="1">
    <location>
        <begin position="140"/>
        <end position="163"/>
    </location>
</feature>
<gene>
    <name evidence="2" type="ORF">DW813_03965</name>
</gene>
<feature type="transmembrane region" description="Helical" evidence="1">
    <location>
        <begin position="39"/>
        <end position="60"/>
    </location>
</feature>
<protein>
    <submittedName>
        <fullName evidence="2">ECF transporter S component</fullName>
    </submittedName>
</protein>
<dbReference type="Pfam" id="PF12822">
    <property type="entry name" value="ECF_trnsprt"/>
    <property type="match status" value="1"/>
</dbReference>
<dbReference type="AlphaFoldDB" id="A0A396AGN1"/>
<keyword evidence="1" id="KW-0812">Transmembrane</keyword>
<feature type="transmembrane region" description="Helical" evidence="1">
    <location>
        <begin position="6"/>
        <end position="27"/>
    </location>
</feature>
<dbReference type="InterPro" id="IPR024529">
    <property type="entry name" value="ECF_trnsprt_substrate-spec"/>
</dbReference>
<feature type="transmembrane region" description="Helical" evidence="1">
    <location>
        <begin position="72"/>
        <end position="94"/>
    </location>
</feature>
<organism evidence="2 3">
    <name type="scientific">Roseburia inulinivorans</name>
    <dbReference type="NCBI Taxonomy" id="360807"/>
    <lineage>
        <taxon>Bacteria</taxon>
        <taxon>Bacillati</taxon>
        <taxon>Bacillota</taxon>
        <taxon>Clostridia</taxon>
        <taxon>Lachnospirales</taxon>
        <taxon>Lachnospiraceae</taxon>
        <taxon>Roseburia</taxon>
    </lineage>
</organism>
<reference evidence="2 3" key="1">
    <citation type="submission" date="2018-08" db="EMBL/GenBank/DDBJ databases">
        <title>A genome reference for cultivated species of the human gut microbiota.</title>
        <authorList>
            <person name="Zou Y."/>
            <person name="Xue W."/>
            <person name="Luo G."/>
        </authorList>
    </citation>
    <scope>NUCLEOTIDE SEQUENCE [LARGE SCALE GENOMIC DNA]</scope>
    <source>
        <strain evidence="2 3">AM32-8LB</strain>
    </source>
</reference>
<name>A0A396AGN1_9FIRM</name>
<feature type="transmembrane region" description="Helical" evidence="1">
    <location>
        <begin position="106"/>
        <end position="128"/>
    </location>
</feature>
<evidence type="ECO:0000313" key="3">
    <source>
        <dbReference type="Proteomes" id="UP000266391"/>
    </source>
</evidence>